<dbReference type="InterPro" id="IPR028082">
    <property type="entry name" value="Peripla_BP_I"/>
</dbReference>
<protein>
    <submittedName>
        <fullName evidence="6">Amino acid ABC transporter substrate-binding protein</fullName>
    </submittedName>
</protein>
<dbReference type="CDD" id="cd06268">
    <property type="entry name" value="PBP1_ABC_transporter_LIVBP-like"/>
    <property type="match status" value="1"/>
</dbReference>
<name>A0ABR7TME1_9BACT</name>
<dbReference type="RefSeq" id="WP_188087735.1">
    <property type="nucleotide sequence ID" value="NZ_JACVFC010000001.1"/>
</dbReference>
<proteinExistence type="inferred from homology"/>
<evidence type="ECO:0000259" key="5">
    <source>
        <dbReference type="Pfam" id="PF13458"/>
    </source>
</evidence>
<organism evidence="6 7">
    <name type="scientific">Chitinophaga qingshengii</name>
    <dbReference type="NCBI Taxonomy" id="1569794"/>
    <lineage>
        <taxon>Bacteria</taxon>
        <taxon>Pseudomonadati</taxon>
        <taxon>Bacteroidota</taxon>
        <taxon>Chitinophagia</taxon>
        <taxon>Chitinophagales</taxon>
        <taxon>Chitinophagaceae</taxon>
        <taxon>Chitinophaga</taxon>
    </lineage>
</organism>
<dbReference type="Proteomes" id="UP000659124">
    <property type="component" value="Unassembled WGS sequence"/>
</dbReference>
<dbReference type="SUPFAM" id="SSF53822">
    <property type="entry name" value="Periplasmic binding protein-like I"/>
    <property type="match status" value="1"/>
</dbReference>
<keyword evidence="7" id="KW-1185">Reference proteome</keyword>
<feature type="compositionally biased region" description="Basic and acidic residues" evidence="3">
    <location>
        <begin position="44"/>
        <end position="54"/>
    </location>
</feature>
<feature type="chain" id="PRO_5047327254" evidence="4">
    <location>
        <begin position="23"/>
        <end position="438"/>
    </location>
</feature>
<dbReference type="Gene3D" id="3.40.50.2300">
    <property type="match status" value="2"/>
</dbReference>
<gene>
    <name evidence="6" type="ORF">ICL07_09830</name>
</gene>
<comment type="caution">
    <text evidence="6">The sequence shown here is derived from an EMBL/GenBank/DDBJ whole genome shotgun (WGS) entry which is preliminary data.</text>
</comment>
<keyword evidence="2 4" id="KW-0732">Signal</keyword>
<dbReference type="EMBL" id="JACVFC010000001">
    <property type="protein sequence ID" value="MBC9930672.1"/>
    <property type="molecule type" value="Genomic_DNA"/>
</dbReference>
<dbReference type="PANTHER" id="PTHR30483">
    <property type="entry name" value="LEUCINE-SPECIFIC-BINDING PROTEIN"/>
    <property type="match status" value="1"/>
</dbReference>
<dbReference type="Pfam" id="PF13458">
    <property type="entry name" value="Peripla_BP_6"/>
    <property type="match status" value="1"/>
</dbReference>
<evidence type="ECO:0000313" key="6">
    <source>
        <dbReference type="EMBL" id="MBC9930672.1"/>
    </source>
</evidence>
<dbReference type="PANTHER" id="PTHR30483:SF6">
    <property type="entry name" value="PERIPLASMIC BINDING PROTEIN OF ABC TRANSPORTER FOR NATURAL AMINO ACIDS"/>
    <property type="match status" value="1"/>
</dbReference>
<evidence type="ECO:0000256" key="1">
    <source>
        <dbReference type="ARBA" id="ARBA00010062"/>
    </source>
</evidence>
<feature type="signal peptide" evidence="4">
    <location>
        <begin position="1"/>
        <end position="22"/>
    </location>
</feature>
<comment type="similarity">
    <text evidence="1">Belongs to the leucine-binding protein family.</text>
</comment>
<evidence type="ECO:0000256" key="2">
    <source>
        <dbReference type="ARBA" id="ARBA00022729"/>
    </source>
</evidence>
<reference evidence="6 7" key="1">
    <citation type="submission" date="2020-09" db="EMBL/GenBank/DDBJ databases">
        <title>Genome sequences of type strains of Chitinophaga qingshengii and Chitinophaga varians.</title>
        <authorList>
            <person name="Kittiwongwattana C."/>
        </authorList>
    </citation>
    <scope>NUCLEOTIDE SEQUENCE [LARGE SCALE GENOMIC DNA]</scope>
    <source>
        <strain evidence="6 7">JCM 30026</strain>
    </source>
</reference>
<feature type="domain" description="Leucine-binding protein" evidence="5">
    <location>
        <begin position="111"/>
        <end position="379"/>
    </location>
</feature>
<evidence type="ECO:0000313" key="7">
    <source>
        <dbReference type="Proteomes" id="UP000659124"/>
    </source>
</evidence>
<feature type="region of interest" description="Disordered" evidence="3">
    <location>
        <begin position="27"/>
        <end position="54"/>
    </location>
</feature>
<evidence type="ECO:0000256" key="4">
    <source>
        <dbReference type="SAM" id="SignalP"/>
    </source>
</evidence>
<evidence type="ECO:0000256" key="3">
    <source>
        <dbReference type="SAM" id="MobiDB-lite"/>
    </source>
</evidence>
<accession>A0ABR7TME1</accession>
<dbReference type="InterPro" id="IPR028081">
    <property type="entry name" value="Leu-bd"/>
</dbReference>
<dbReference type="InterPro" id="IPR051010">
    <property type="entry name" value="BCAA_transport"/>
</dbReference>
<sequence>MNQLISVKNLLACLALSVLITACSSSRKSTSRVDGPPPSLSKPTPEKKPDNKNETVKAAPFNVPAFAREVKKPTYNIALFAPLFLDSVFANSNDIPGRTMPRYVLPGLEFYEGAQLALDSLQQQGYNLKVNVYDSKGRQSVASLINNKSLDATDLIIGSVNNPELKELADFAKRKEINFVSATLPNDAGISDNPFLFITNSTLKTNCEAIHNYIQEAFANKNIVLLRRNSAFETRLAADFKASYDKMSNPKKSRIREAIWNDGTTPEELSKYLLTDRPNIIIVTTLEEAGVKSILRKLAVANATYPMQIFGMPTWDVFKLKDPEFKNLQVFYPSPYFNEKSDNYSRYVNDYFRRTYRARPSDMAYKGFDLTYYFVRLLHNNGVYFNAAIASAPPVITRFNFQPVYIREGEQTPSYFENKNIFIIQKGDSVDVKMNRNQ</sequence>